<evidence type="ECO:0000313" key="10">
    <source>
        <dbReference type="EMBL" id="KAB1203097.1"/>
    </source>
</evidence>
<dbReference type="InterPro" id="IPR036236">
    <property type="entry name" value="Znf_C2H2_sf"/>
</dbReference>
<feature type="domain" description="C2H2-type" evidence="9">
    <location>
        <begin position="6"/>
        <end position="28"/>
    </location>
</feature>
<evidence type="ECO:0000256" key="4">
    <source>
        <dbReference type="ARBA" id="ARBA00022833"/>
    </source>
</evidence>
<keyword evidence="6" id="KW-0804">Transcription</keyword>
<keyword evidence="3 7" id="KW-0863">Zinc-finger</keyword>
<dbReference type="InterPro" id="IPR055185">
    <property type="entry name" value="C2CH-4th_BIRD-IDD"/>
</dbReference>
<accession>A0A6A1UTN8</accession>
<dbReference type="PROSITE" id="PS50157">
    <property type="entry name" value="ZINC_FINGER_C2H2_2"/>
    <property type="match status" value="1"/>
</dbReference>
<evidence type="ECO:0000256" key="7">
    <source>
        <dbReference type="PROSITE-ProRule" id="PRU00042"/>
    </source>
</evidence>
<dbReference type="FunFam" id="3.30.160.60:FF:000449">
    <property type="entry name" value="Zinc finger protein MAGPIE"/>
    <property type="match status" value="1"/>
</dbReference>
<comment type="caution">
    <text evidence="10">The sequence shown here is derived from an EMBL/GenBank/DDBJ whole genome shotgun (WGS) entry which is preliminary data.</text>
</comment>
<keyword evidence="4" id="KW-0862">Zinc</keyword>
<dbReference type="GO" id="GO:0008270">
    <property type="term" value="F:zinc ion binding"/>
    <property type="evidence" value="ECO:0007669"/>
    <property type="project" value="UniProtKB-KW"/>
</dbReference>
<evidence type="ECO:0000256" key="3">
    <source>
        <dbReference type="ARBA" id="ARBA00022771"/>
    </source>
</evidence>
<dbReference type="Proteomes" id="UP000516437">
    <property type="component" value="Chromosome 8"/>
</dbReference>
<protein>
    <submittedName>
        <fullName evidence="10">Zinc finger protein MAGPIE</fullName>
    </submittedName>
</protein>
<reference evidence="10 11" key="1">
    <citation type="journal article" date="2019" name="Plant Biotechnol. J.">
        <title>The red bayberry genome and genetic basis of sex determination.</title>
        <authorList>
            <person name="Jia H.M."/>
            <person name="Jia H.J."/>
            <person name="Cai Q.L."/>
            <person name="Wang Y."/>
            <person name="Zhao H.B."/>
            <person name="Yang W.F."/>
            <person name="Wang G.Y."/>
            <person name="Li Y.H."/>
            <person name="Zhan D.L."/>
            <person name="Shen Y.T."/>
            <person name="Niu Q.F."/>
            <person name="Chang L."/>
            <person name="Qiu J."/>
            <person name="Zhao L."/>
            <person name="Xie H.B."/>
            <person name="Fu W.Y."/>
            <person name="Jin J."/>
            <person name="Li X.W."/>
            <person name="Jiao Y."/>
            <person name="Zhou C.C."/>
            <person name="Tu T."/>
            <person name="Chai C.Y."/>
            <person name="Gao J.L."/>
            <person name="Fan L.J."/>
            <person name="van de Weg E."/>
            <person name="Wang J.Y."/>
            <person name="Gao Z.S."/>
        </authorList>
    </citation>
    <scope>NUCLEOTIDE SEQUENCE [LARGE SCALE GENOMIC DNA]</scope>
    <source>
        <tissue evidence="10">Leaves</tissue>
    </source>
</reference>
<dbReference type="OrthoDB" id="6354171at2759"/>
<dbReference type="FunFam" id="3.30.160.60:FF:000131">
    <property type="entry name" value="protein indeterminate-domain 5, chloroplastic-like"/>
    <property type="match status" value="1"/>
</dbReference>
<dbReference type="Pfam" id="PF22996">
    <property type="entry name" value="C2H2-2nd_BIRD-IDD"/>
    <property type="match status" value="1"/>
</dbReference>
<dbReference type="GO" id="GO:0005634">
    <property type="term" value="C:nucleus"/>
    <property type="evidence" value="ECO:0007669"/>
    <property type="project" value="TreeGrafter"/>
</dbReference>
<dbReference type="SMART" id="SM00355">
    <property type="entry name" value="ZnF_C2H2"/>
    <property type="match status" value="3"/>
</dbReference>
<dbReference type="EMBL" id="RXIC02000026">
    <property type="protein sequence ID" value="KAB1203097.1"/>
    <property type="molecule type" value="Genomic_DNA"/>
</dbReference>
<name>A0A6A1UTN8_9ROSI</name>
<evidence type="ECO:0000256" key="8">
    <source>
        <dbReference type="SAM" id="MobiDB-lite"/>
    </source>
</evidence>
<dbReference type="GO" id="GO:0003700">
    <property type="term" value="F:DNA-binding transcription factor activity"/>
    <property type="evidence" value="ECO:0007669"/>
    <property type="project" value="TreeGrafter"/>
</dbReference>
<dbReference type="PANTHER" id="PTHR10593">
    <property type="entry name" value="SERINE/THREONINE-PROTEIN KINASE RIO"/>
    <property type="match status" value="1"/>
</dbReference>
<dbReference type="InterPro" id="IPR031140">
    <property type="entry name" value="IDD1-16"/>
</dbReference>
<dbReference type="AlphaFoldDB" id="A0A6A1UTN8"/>
<dbReference type="Gene3D" id="3.30.160.60">
    <property type="entry name" value="Classic Zinc Finger"/>
    <property type="match status" value="2"/>
</dbReference>
<keyword evidence="11" id="KW-1185">Reference proteome</keyword>
<keyword evidence="2" id="KW-0677">Repeat</keyword>
<feature type="compositionally biased region" description="Low complexity" evidence="8">
    <location>
        <begin position="225"/>
        <end position="238"/>
    </location>
</feature>
<feature type="region of interest" description="Disordered" evidence="8">
    <location>
        <begin position="223"/>
        <end position="249"/>
    </location>
</feature>
<keyword evidence="1" id="KW-0479">Metal-binding</keyword>
<dbReference type="InterPro" id="IPR055187">
    <property type="entry name" value="C2CH-3rd_BIRD-IDD"/>
</dbReference>
<proteinExistence type="predicted"/>
<dbReference type="Pfam" id="PF22992">
    <property type="entry name" value="C2CH-4th_BIRD-IDD"/>
    <property type="match status" value="1"/>
</dbReference>
<evidence type="ECO:0000256" key="1">
    <source>
        <dbReference type="ARBA" id="ARBA00022723"/>
    </source>
</evidence>
<dbReference type="PANTHER" id="PTHR10593:SF234">
    <property type="entry name" value="C2H2-TYPE DOMAIN-CONTAINING PROTEIN"/>
    <property type="match status" value="1"/>
</dbReference>
<evidence type="ECO:0000256" key="2">
    <source>
        <dbReference type="ARBA" id="ARBA00022737"/>
    </source>
</evidence>
<evidence type="ECO:0000256" key="6">
    <source>
        <dbReference type="ARBA" id="ARBA00023163"/>
    </source>
</evidence>
<dbReference type="SUPFAM" id="SSF57667">
    <property type="entry name" value="beta-beta-alpha zinc fingers"/>
    <property type="match status" value="1"/>
</dbReference>
<dbReference type="InterPro" id="IPR055186">
    <property type="entry name" value="C2H2-2nd_BIRD-IDD"/>
</dbReference>
<organism evidence="10 11">
    <name type="scientific">Morella rubra</name>
    <name type="common">Chinese bayberry</name>
    <dbReference type="NCBI Taxonomy" id="262757"/>
    <lineage>
        <taxon>Eukaryota</taxon>
        <taxon>Viridiplantae</taxon>
        <taxon>Streptophyta</taxon>
        <taxon>Embryophyta</taxon>
        <taxon>Tracheophyta</taxon>
        <taxon>Spermatophyta</taxon>
        <taxon>Magnoliopsida</taxon>
        <taxon>eudicotyledons</taxon>
        <taxon>Gunneridae</taxon>
        <taxon>Pentapetalae</taxon>
        <taxon>rosids</taxon>
        <taxon>fabids</taxon>
        <taxon>Fagales</taxon>
        <taxon>Myricaceae</taxon>
        <taxon>Morella</taxon>
    </lineage>
</organism>
<dbReference type="InterPro" id="IPR013087">
    <property type="entry name" value="Znf_C2H2_type"/>
</dbReference>
<dbReference type="PROSITE" id="PS00028">
    <property type="entry name" value="ZINC_FINGER_C2H2_1"/>
    <property type="match status" value="1"/>
</dbReference>
<evidence type="ECO:0000313" key="11">
    <source>
        <dbReference type="Proteomes" id="UP000516437"/>
    </source>
</evidence>
<evidence type="ECO:0000256" key="5">
    <source>
        <dbReference type="ARBA" id="ARBA00023015"/>
    </source>
</evidence>
<gene>
    <name evidence="10" type="ORF">CJ030_MR8G005515</name>
</gene>
<evidence type="ECO:0000259" key="9">
    <source>
        <dbReference type="PROSITE" id="PS50157"/>
    </source>
</evidence>
<sequence>MATNRFVCEICNKGFQRDQNLQLHRRGHNLPWKLKQRTSTEVRKRVYICPEPTCVHNNPARALGDLTGIKKHYSRKHGEKKWKCDKCSKKYAVQSDWKAHQKSCGTREYKCDCGTIFSRRDSFISHRAFCDALAEENMNKVNQGLLNNIGSNFQTQMPELMSSMPMTTTTINTSIGTSEFDNLDFKNPLKLHQEPVTVAFKPVNMTEGMFSITSSGTLFGGPRTSSSSSLQLSSNSSSGFNYHQDSKKGSQVSGFHAHMSATALLQKAAQLGATASNSITSPMMQKSFVSSMAGPDQLSPIRTPYTIQQHNTSYDHFQPQPDQSTTVGMNGGGFTNQPVQKGPQGISQTFNTTGGSAIHDMEFSQMFMGIDQNQGFIKNMEQKDSHSSSLFQGRTTVIPERNPTGTLRFGGNDMATLDLLGIGGTRPVNLHGQQHQPQLQPQQQRLGMEARIEPTKVANYEAFPPPTHTWGGFRD</sequence>
<dbReference type="Pfam" id="PF22995">
    <property type="entry name" value="C2CH-3rd_BIRD-IDD"/>
    <property type="match status" value="1"/>
</dbReference>
<dbReference type="Pfam" id="PF00096">
    <property type="entry name" value="zf-C2H2"/>
    <property type="match status" value="1"/>
</dbReference>
<feature type="compositionally biased region" description="Polar residues" evidence="8">
    <location>
        <begin position="239"/>
        <end position="249"/>
    </location>
</feature>
<keyword evidence="5" id="KW-0805">Transcription regulation</keyword>